<evidence type="ECO:0000256" key="5">
    <source>
        <dbReference type="ARBA" id="ARBA00023204"/>
    </source>
</evidence>
<dbReference type="KEGG" id="awo:Awo_c29190"/>
<keyword evidence="2" id="KW-0227">DNA damage</keyword>
<dbReference type="PROSITE" id="PS50151">
    <property type="entry name" value="UVR"/>
    <property type="match status" value="1"/>
</dbReference>
<dbReference type="InterPro" id="IPR047296">
    <property type="entry name" value="GIY-YIG_UvrC_Cho"/>
</dbReference>
<dbReference type="InterPro" id="IPR035901">
    <property type="entry name" value="GIY-YIG_endonuc_sf"/>
</dbReference>
<dbReference type="GO" id="GO:0004518">
    <property type="term" value="F:nuclease activity"/>
    <property type="evidence" value="ECO:0007669"/>
    <property type="project" value="UniProtKB-KW"/>
</dbReference>
<dbReference type="EMBL" id="CP002987">
    <property type="protein sequence ID" value="AFA49653.1"/>
    <property type="molecule type" value="Genomic_DNA"/>
</dbReference>
<evidence type="ECO:0000256" key="3">
    <source>
        <dbReference type="ARBA" id="ARBA00022769"/>
    </source>
</evidence>
<dbReference type="STRING" id="931626.Awo_c29190"/>
<dbReference type="InterPro" id="IPR001943">
    <property type="entry name" value="UVR_dom"/>
</dbReference>
<evidence type="ECO:0000256" key="1">
    <source>
        <dbReference type="ARBA" id="ARBA00022490"/>
    </source>
</evidence>
<dbReference type="Gene3D" id="3.40.1440.10">
    <property type="entry name" value="GIY-YIG endonuclease"/>
    <property type="match status" value="1"/>
</dbReference>
<sequence length="339" mass="40051">MLLYRISKHLFERNKIKKYGNMKMNQLKEKLKQLPSLPGVYKMLDSTGQIIYVGKSNCLKKRVSSYFTPSPKPAKIEKMILFINDIDYIVTDTHLEARLLECQLIKTIKPYFNAQMKNDKRYFYVKVGHSRQAHVLSIVPERDADTFGPFRRKQLIQSMIDSFTYLFPIVKKNNHYDFIYQTLPQIMSVEDFMNNKQTLMEIFLEENKMLSLINQLQLAMREEAAHYHYEKAARYRDLVNGLTNINHVLHDYKRLLEKDILLKIPVRDGEKLFYISKGQIILKKYFRALSPIEIDKFLAEANNIKAALIINRNEKAEIDFQNILFSELQALPDDWILLK</sequence>
<dbReference type="SUPFAM" id="SSF46600">
    <property type="entry name" value="C-terminal UvrC-binding domain of UvrB"/>
    <property type="match status" value="1"/>
</dbReference>
<dbReference type="FunFam" id="3.40.1440.10:FF:000001">
    <property type="entry name" value="UvrABC system protein C"/>
    <property type="match status" value="1"/>
</dbReference>
<evidence type="ECO:0000313" key="8">
    <source>
        <dbReference type="EMBL" id="AFA49653.1"/>
    </source>
</evidence>
<feature type="domain" description="GIY-YIG" evidence="7">
    <location>
        <begin position="36"/>
        <end position="114"/>
    </location>
</feature>
<dbReference type="PROSITE" id="PS50164">
    <property type="entry name" value="GIY_YIG"/>
    <property type="match status" value="1"/>
</dbReference>
<dbReference type="OrthoDB" id="9804933at2"/>
<dbReference type="Pfam" id="PF02151">
    <property type="entry name" value="UVR"/>
    <property type="match status" value="1"/>
</dbReference>
<protein>
    <submittedName>
        <fullName evidence="8">Putative excinuclease ABC subunit C</fullName>
    </submittedName>
</protein>
<name>H6LHE3_ACEWD</name>
<dbReference type="GO" id="GO:0006289">
    <property type="term" value="P:nucleotide-excision repair"/>
    <property type="evidence" value="ECO:0007669"/>
    <property type="project" value="InterPro"/>
</dbReference>
<keyword evidence="3" id="KW-0228">DNA excision</keyword>
<dbReference type="eggNOG" id="COG0322">
    <property type="taxonomic scope" value="Bacteria"/>
</dbReference>
<reference evidence="8 9" key="2">
    <citation type="journal article" date="2012" name="PLoS ONE">
        <title>An ancient pathway combining carbon dioxide fixation with the generation and utilization of a sodium ion gradient for ATP synthesis.</title>
        <authorList>
            <person name="Poehlein A."/>
            <person name="Schmidt S."/>
            <person name="Kaster A.K."/>
            <person name="Goenrich M."/>
            <person name="Vollmers J."/>
            <person name="Thurmer A."/>
            <person name="Bertsch J."/>
            <person name="Schuchmann K."/>
            <person name="Voigt B."/>
            <person name="Hecker M."/>
            <person name="Daniel R."/>
            <person name="Thauer R.K."/>
            <person name="Gottschalk G."/>
            <person name="Muller V."/>
        </authorList>
    </citation>
    <scope>NUCLEOTIDE SEQUENCE [LARGE SCALE GENOMIC DNA]</scope>
    <source>
        <strain evidence="9">ATCC 29683 / DSM 1030 / JCM 2381 / KCTC 1655 / WB1</strain>
    </source>
</reference>
<keyword evidence="5" id="KW-0234">DNA repair</keyword>
<dbReference type="InterPro" id="IPR050066">
    <property type="entry name" value="UvrABC_protein_C"/>
</dbReference>
<accession>H6LHE3</accession>
<reference evidence="9" key="1">
    <citation type="submission" date="2011-07" db="EMBL/GenBank/DDBJ databases">
        <title>Complete genome sequence of Acetobacterium woodii.</title>
        <authorList>
            <person name="Poehlein A."/>
            <person name="Schmidt S."/>
            <person name="Kaster A.-K."/>
            <person name="Goenrich M."/>
            <person name="Vollmers J."/>
            <person name="Thuermer A."/>
            <person name="Gottschalk G."/>
            <person name="Thauer R.K."/>
            <person name="Daniel R."/>
            <person name="Mueller V."/>
        </authorList>
    </citation>
    <scope>NUCLEOTIDE SEQUENCE [LARGE SCALE GENOMIC DNA]</scope>
    <source>
        <strain evidence="9">ATCC 29683 / DSM 1030 / JCM 2381 / KCTC 1655 / WB1</strain>
    </source>
</reference>
<keyword evidence="1" id="KW-0963">Cytoplasm</keyword>
<dbReference type="SUPFAM" id="SSF82771">
    <property type="entry name" value="GIY-YIG endonuclease"/>
    <property type="match status" value="1"/>
</dbReference>
<dbReference type="Pfam" id="PF01541">
    <property type="entry name" value="GIY-YIG"/>
    <property type="match status" value="1"/>
</dbReference>
<evidence type="ECO:0000259" key="7">
    <source>
        <dbReference type="PROSITE" id="PS50164"/>
    </source>
</evidence>
<evidence type="ECO:0000256" key="4">
    <source>
        <dbReference type="ARBA" id="ARBA00022881"/>
    </source>
</evidence>
<dbReference type="InterPro" id="IPR000305">
    <property type="entry name" value="GIY-YIG_endonuc"/>
</dbReference>
<keyword evidence="9" id="KW-1185">Reference proteome</keyword>
<dbReference type="SMART" id="SM00465">
    <property type="entry name" value="GIYc"/>
    <property type="match status" value="1"/>
</dbReference>
<dbReference type="PANTHER" id="PTHR30562:SF1">
    <property type="entry name" value="UVRABC SYSTEM PROTEIN C"/>
    <property type="match status" value="1"/>
</dbReference>
<evidence type="ECO:0000259" key="6">
    <source>
        <dbReference type="PROSITE" id="PS50151"/>
    </source>
</evidence>
<evidence type="ECO:0000256" key="2">
    <source>
        <dbReference type="ARBA" id="ARBA00022763"/>
    </source>
</evidence>
<organism evidence="8 9">
    <name type="scientific">Acetobacterium woodii (strain ATCC 29683 / DSM 1030 / JCM 2381 / KCTC 1655 / WB1)</name>
    <dbReference type="NCBI Taxonomy" id="931626"/>
    <lineage>
        <taxon>Bacteria</taxon>
        <taxon>Bacillati</taxon>
        <taxon>Bacillota</taxon>
        <taxon>Clostridia</taxon>
        <taxon>Eubacteriales</taxon>
        <taxon>Eubacteriaceae</taxon>
        <taxon>Acetobacterium</taxon>
    </lineage>
</organism>
<dbReference type="AlphaFoldDB" id="H6LHE3"/>
<keyword evidence="4" id="KW-0267">Excision nuclease</keyword>
<dbReference type="CDD" id="cd10434">
    <property type="entry name" value="GIY-YIG_UvrC_Cho"/>
    <property type="match status" value="1"/>
</dbReference>
<proteinExistence type="predicted"/>
<dbReference type="HOGENOM" id="CLU_014841_4_1_9"/>
<dbReference type="PANTHER" id="PTHR30562">
    <property type="entry name" value="UVRC/OXIDOREDUCTASE"/>
    <property type="match status" value="1"/>
</dbReference>
<dbReference type="GO" id="GO:0009380">
    <property type="term" value="C:excinuclease repair complex"/>
    <property type="evidence" value="ECO:0007669"/>
    <property type="project" value="TreeGrafter"/>
</dbReference>
<feature type="domain" description="UVR" evidence="6">
    <location>
        <begin position="210"/>
        <end position="245"/>
    </location>
</feature>
<dbReference type="InterPro" id="IPR036876">
    <property type="entry name" value="UVR_dom_sf"/>
</dbReference>
<gene>
    <name evidence="8" type="ordered locus">Awo_c29190</name>
</gene>
<evidence type="ECO:0000313" key="9">
    <source>
        <dbReference type="Proteomes" id="UP000007177"/>
    </source>
</evidence>
<dbReference type="Proteomes" id="UP000007177">
    <property type="component" value="Chromosome"/>
</dbReference>